<dbReference type="InterPro" id="IPR019819">
    <property type="entry name" value="Carboxylesterase_B_CS"/>
</dbReference>
<keyword evidence="6" id="KW-1133">Transmembrane helix</keyword>
<keyword evidence="9" id="KW-1185">Reference proteome</keyword>
<dbReference type="STRING" id="6183.A0A3Q0KMM5"/>
<dbReference type="InParanoid" id="A0A3Q0KMM5"/>
<sequence length="694" mass="78331">MLLSFTHLSVVSLFSIIIIPTTVKSNTLKPIEIPLTHGGSVIGKEEIVNIDGQEVKVNSFLGIPYASKPIGKLRFAPPEKHPGWKGKYNATTLSPTCWQYIFTGFDAVNAAGKMWINNTEMSEDCLYLNVWTPKSSVDSPHLPVMVWIYGGGFTSGSANLQVYNGAILSATQNVIIVSMQYRVGAFGFLRLKPNITDQTQTDALGNQGLLDQLMALKWVSENIGQFHGDPNQVTIFGESAGAVSVSILWMSPIAQPYFRRAILQSGSLYARWGLDNADEAHEKADVFTRECGCQSPSVDRKASLECLRKLDPLTLVNQLDSINVAIGKHRYDAVRKYLLPRYHKQEPFLLSQSTSTRLYFDVPLQPVIDGYLVPKHPDHIFNEKNKLKQNPELLIGVNTNEAMFFLLPGIAIKDTQFLFSNGSVIMPSTMELAGKKKPFKEGEEIADFYWITATQILDESHMRPGLAKMPSYYYNLPLTSSPKRGYYDPDTVYIHDEELLRRLDKFAGDLDFACPTLNFAEQVARLPNAKVFLYHFNKRTESLPMPKWTGVMHGYEIEYIFGIPYDPEFSKQFYNFTDPEKIFSSRIMKMWTNFAKTGHPSKSNDGKISTPEWPLFHSTDGFVSNNPDYLILEDETKLGSGLHRDRCAFWLHEMQDMKDIWFNRCDPSSGIKPTGNYILILGSGLLLFIGIFYG</sequence>
<feature type="active site" description="Acyl-ester intermediate" evidence="5">
    <location>
        <position position="239"/>
    </location>
</feature>
<protein>
    <submittedName>
        <fullName evidence="10">Family S9 non-peptidase homologue (S09 family)</fullName>
    </submittedName>
</protein>
<dbReference type="SUPFAM" id="SSF53474">
    <property type="entry name" value="alpha/beta-Hydrolases"/>
    <property type="match status" value="1"/>
</dbReference>
<keyword evidence="7" id="KW-0732">Signal</keyword>
<proteinExistence type="inferred from homology"/>
<evidence type="ECO:0000313" key="10">
    <source>
        <dbReference type="WBParaSite" id="Smp_136690.1"/>
    </source>
</evidence>
<dbReference type="PANTHER" id="PTHR43918:SF4">
    <property type="entry name" value="CARBOXYLIC ESTER HYDROLASE"/>
    <property type="match status" value="1"/>
</dbReference>
<feature type="transmembrane region" description="Helical" evidence="6">
    <location>
        <begin position="674"/>
        <end position="693"/>
    </location>
</feature>
<dbReference type="Proteomes" id="UP000008854">
    <property type="component" value="Unassembled WGS sequence"/>
</dbReference>
<evidence type="ECO:0000256" key="7">
    <source>
        <dbReference type="SAM" id="SignalP"/>
    </source>
</evidence>
<keyword evidence="3" id="KW-0378">Hydrolase</keyword>
<keyword evidence="4" id="KW-1015">Disulfide bond</keyword>
<feature type="active site" description="Charge relay system" evidence="5">
    <location>
        <position position="553"/>
    </location>
</feature>
<reference evidence="9" key="1">
    <citation type="journal article" date="2012" name="PLoS Negl. Trop. Dis.">
        <title>A systematically improved high quality genome and transcriptome of the human blood fluke Schistosoma mansoni.</title>
        <authorList>
            <person name="Protasio A.V."/>
            <person name="Tsai I.J."/>
            <person name="Babbage A."/>
            <person name="Nichol S."/>
            <person name="Hunt M."/>
            <person name="Aslett M.A."/>
            <person name="De Silva N."/>
            <person name="Velarde G.S."/>
            <person name="Anderson T.J."/>
            <person name="Clark R.C."/>
            <person name="Davidson C."/>
            <person name="Dillon G.P."/>
            <person name="Holroyd N.E."/>
            <person name="LoVerde P.T."/>
            <person name="Lloyd C."/>
            <person name="McQuillan J."/>
            <person name="Oliveira G."/>
            <person name="Otto T.D."/>
            <person name="Parker-Manuel S.J."/>
            <person name="Quail M.A."/>
            <person name="Wilson R.A."/>
            <person name="Zerlotini A."/>
            <person name="Dunne D.W."/>
            <person name="Berriman M."/>
        </authorList>
    </citation>
    <scope>NUCLEOTIDE SEQUENCE [LARGE SCALE GENOMIC DNA]</scope>
    <source>
        <strain evidence="9">Puerto Rican</strain>
    </source>
</reference>
<dbReference type="InterPro" id="IPR029058">
    <property type="entry name" value="AB_hydrolase_fold"/>
</dbReference>
<dbReference type="AlphaFoldDB" id="A0A3Q0KMM5"/>
<dbReference type="Gene3D" id="3.40.50.1820">
    <property type="entry name" value="alpha/beta hydrolase"/>
    <property type="match status" value="1"/>
</dbReference>
<dbReference type="WBParaSite" id="Smp_136690.1">
    <property type="protein sequence ID" value="Smp_136690.1"/>
    <property type="gene ID" value="Smp_136690"/>
</dbReference>
<evidence type="ECO:0000256" key="6">
    <source>
        <dbReference type="SAM" id="Phobius"/>
    </source>
</evidence>
<evidence type="ECO:0000313" key="9">
    <source>
        <dbReference type="Proteomes" id="UP000008854"/>
    </source>
</evidence>
<dbReference type="FunCoup" id="A0A3Q0KMM5">
    <property type="interactions" value="68"/>
</dbReference>
<keyword evidence="6" id="KW-0472">Membrane</keyword>
<feature type="active site" description="Charge relay system" evidence="5">
    <location>
        <position position="401"/>
    </location>
</feature>
<feature type="chain" id="PRO_5018046724" evidence="7">
    <location>
        <begin position="26"/>
        <end position="694"/>
    </location>
</feature>
<dbReference type="InterPro" id="IPR000997">
    <property type="entry name" value="Cholinesterase"/>
</dbReference>
<reference evidence="10" key="2">
    <citation type="submission" date="2018-12" db="UniProtKB">
        <authorList>
            <consortium name="WormBaseParasite"/>
        </authorList>
    </citation>
    <scope>IDENTIFICATION</scope>
    <source>
        <strain evidence="10">Puerto Rican</strain>
    </source>
</reference>
<evidence type="ECO:0000256" key="4">
    <source>
        <dbReference type="ARBA" id="ARBA00023157"/>
    </source>
</evidence>
<dbReference type="InterPro" id="IPR050654">
    <property type="entry name" value="AChE-related_enzymes"/>
</dbReference>
<dbReference type="PRINTS" id="PR00878">
    <property type="entry name" value="CHOLNESTRASE"/>
</dbReference>
<evidence type="ECO:0000256" key="5">
    <source>
        <dbReference type="PIRSR" id="PIRSR600997-1"/>
    </source>
</evidence>
<dbReference type="GO" id="GO:0004104">
    <property type="term" value="F:cholinesterase activity"/>
    <property type="evidence" value="ECO:0007669"/>
    <property type="project" value="InterPro"/>
</dbReference>
<dbReference type="InterPro" id="IPR002018">
    <property type="entry name" value="CarbesteraseB"/>
</dbReference>
<comment type="similarity">
    <text evidence="1">Belongs to the type-B carboxylesterase/lipase family.</text>
</comment>
<keyword evidence="6" id="KW-0812">Transmembrane</keyword>
<evidence type="ECO:0000256" key="1">
    <source>
        <dbReference type="ARBA" id="ARBA00005964"/>
    </source>
</evidence>
<feature type="signal peptide" evidence="7">
    <location>
        <begin position="1"/>
        <end position="25"/>
    </location>
</feature>
<evidence type="ECO:0000256" key="2">
    <source>
        <dbReference type="ARBA" id="ARBA00022487"/>
    </source>
</evidence>
<dbReference type="ESTHER" id="schma-ACHE2">
    <property type="family name" value="ACHE"/>
</dbReference>
<name>A0A3Q0KMM5_SCHMA</name>
<dbReference type="Pfam" id="PF00135">
    <property type="entry name" value="COesterase"/>
    <property type="match status" value="1"/>
</dbReference>
<dbReference type="PROSITE" id="PS00941">
    <property type="entry name" value="CARBOXYLESTERASE_B_2"/>
    <property type="match status" value="1"/>
</dbReference>
<evidence type="ECO:0000256" key="3">
    <source>
        <dbReference type="ARBA" id="ARBA00022801"/>
    </source>
</evidence>
<evidence type="ECO:0000259" key="8">
    <source>
        <dbReference type="Pfam" id="PF00135"/>
    </source>
</evidence>
<accession>A0A3Q0KMM5</accession>
<keyword evidence="2" id="KW-0719">Serine esterase</keyword>
<organism evidence="9 10">
    <name type="scientific">Schistosoma mansoni</name>
    <name type="common">Blood fluke</name>
    <dbReference type="NCBI Taxonomy" id="6183"/>
    <lineage>
        <taxon>Eukaryota</taxon>
        <taxon>Metazoa</taxon>
        <taxon>Spiralia</taxon>
        <taxon>Lophotrochozoa</taxon>
        <taxon>Platyhelminthes</taxon>
        <taxon>Trematoda</taxon>
        <taxon>Digenea</taxon>
        <taxon>Strigeidida</taxon>
        <taxon>Schistosomatoidea</taxon>
        <taxon>Schistosomatidae</taxon>
        <taxon>Schistosoma</taxon>
    </lineage>
</organism>
<dbReference type="PANTHER" id="PTHR43918">
    <property type="entry name" value="ACETYLCHOLINESTERASE"/>
    <property type="match status" value="1"/>
</dbReference>
<feature type="domain" description="Carboxylesterase type B" evidence="8">
    <location>
        <begin position="36"/>
        <end position="650"/>
    </location>
</feature>